<evidence type="ECO:0000256" key="1">
    <source>
        <dbReference type="ARBA" id="ARBA00001206"/>
    </source>
</evidence>
<comment type="caution">
    <text evidence="17">The sequence shown here is derived from an EMBL/GenBank/DDBJ whole genome shotgun (WGS) entry which is preliminary data.</text>
</comment>
<proteinExistence type="inferred from homology"/>
<comment type="subcellular location">
    <subcellularLocation>
        <location evidence="3 16">Cytoplasm</location>
    </subcellularLocation>
</comment>
<dbReference type="NCBIfam" id="TIGR00671">
    <property type="entry name" value="baf"/>
    <property type="match status" value="1"/>
</dbReference>
<comment type="function">
    <text evidence="16">Catalyzes the phosphorylation of pantothenate (Pan), the first step in CoA biosynthesis.</text>
</comment>
<dbReference type="Gene3D" id="3.30.420.40">
    <property type="match status" value="2"/>
</dbReference>
<evidence type="ECO:0000256" key="15">
    <source>
        <dbReference type="ARBA" id="ARBA00040883"/>
    </source>
</evidence>
<feature type="active site" description="Proton acceptor" evidence="16">
    <location>
        <position position="98"/>
    </location>
</feature>
<keyword evidence="11 16" id="KW-0067">ATP-binding</keyword>
<dbReference type="PANTHER" id="PTHR34265">
    <property type="entry name" value="TYPE III PANTOTHENATE KINASE"/>
    <property type="match status" value="1"/>
</dbReference>
<evidence type="ECO:0000256" key="12">
    <source>
        <dbReference type="ARBA" id="ARBA00022958"/>
    </source>
</evidence>
<organism evidence="17 18">
    <name type="scientific">Thermomonas beijingensis</name>
    <dbReference type="NCBI Taxonomy" id="2872701"/>
    <lineage>
        <taxon>Bacteria</taxon>
        <taxon>Pseudomonadati</taxon>
        <taxon>Pseudomonadota</taxon>
        <taxon>Gammaproteobacteria</taxon>
        <taxon>Lysobacterales</taxon>
        <taxon>Lysobacteraceae</taxon>
        <taxon>Thermomonas</taxon>
    </lineage>
</organism>
<dbReference type="RefSeq" id="WP_223629409.1">
    <property type="nucleotide sequence ID" value="NZ_JAIQDJ010000006.1"/>
</dbReference>
<sequence length="239" mass="25023">MTTWLLDLGNTRLKYAPLVADGQLGAVHAVAHDDAEAWLAALPEGEVACIASVASPARRVALLDALCARFQRLHRVHTEPALGPLRIAYANPAHLGVDRFLAMLAAADGRAALVLGVGTALTLDVLGADGRHGGGRIAPSPEVMREALHARAAQLPARGGDYTEFADDTAPALASGCEGAALALIERSLRHATTLLGQVPRLCVHGGGAQALRPHLPVHDWVPDAVLQGLARWHALRIA</sequence>
<keyword evidence="18" id="KW-1185">Reference proteome</keyword>
<dbReference type="SUPFAM" id="SSF53067">
    <property type="entry name" value="Actin-like ATPase domain"/>
    <property type="match status" value="2"/>
</dbReference>
<keyword evidence="7 16" id="KW-0963">Cytoplasm</keyword>
<comment type="cofactor">
    <cofactor evidence="16">
        <name>NH4(+)</name>
        <dbReference type="ChEBI" id="CHEBI:28938"/>
    </cofactor>
    <cofactor evidence="16">
        <name>K(+)</name>
        <dbReference type="ChEBI" id="CHEBI:29103"/>
    </cofactor>
    <text evidence="16">A monovalent cation. Ammonium or potassium.</text>
</comment>
<dbReference type="EC" id="2.7.1.33" evidence="6 16"/>
<evidence type="ECO:0000256" key="4">
    <source>
        <dbReference type="ARBA" id="ARBA00005225"/>
    </source>
</evidence>
<keyword evidence="8 16" id="KW-0808">Transferase</keyword>
<evidence type="ECO:0000256" key="10">
    <source>
        <dbReference type="ARBA" id="ARBA00022777"/>
    </source>
</evidence>
<comment type="catalytic activity">
    <reaction evidence="1 16">
        <text>(R)-pantothenate + ATP = (R)-4'-phosphopantothenate + ADP + H(+)</text>
        <dbReference type="Rhea" id="RHEA:16373"/>
        <dbReference type="ChEBI" id="CHEBI:10986"/>
        <dbReference type="ChEBI" id="CHEBI:15378"/>
        <dbReference type="ChEBI" id="CHEBI:29032"/>
        <dbReference type="ChEBI" id="CHEBI:30616"/>
        <dbReference type="ChEBI" id="CHEBI:456216"/>
        <dbReference type="EC" id="2.7.1.33"/>
    </reaction>
</comment>
<feature type="binding site" evidence="16">
    <location>
        <begin position="96"/>
        <end position="99"/>
    </location>
    <ligand>
        <name>substrate</name>
    </ligand>
</feature>
<comment type="cofactor">
    <cofactor evidence="2">
        <name>K(+)</name>
        <dbReference type="ChEBI" id="CHEBI:29103"/>
    </cofactor>
</comment>
<dbReference type="Pfam" id="PF03309">
    <property type="entry name" value="Pan_kinase"/>
    <property type="match status" value="1"/>
</dbReference>
<comment type="caution">
    <text evidence="16">Lacks conserved residue(s) required for the propagation of feature annotation.</text>
</comment>
<keyword evidence="9 16" id="KW-0547">Nucleotide-binding</keyword>
<evidence type="ECO:0000256" key="11">
    <source>
        <dbReference type="ARBA" id="ARBA00022840"/>
    </source>
</evidence>
<feature type="binding site" evidence="16">
    <location>
        <begin position="7"/>
        <end position="14"/>
    </location>
    <ligand>
        <name>ATP</name>
        <dbReference type="ChEBI" id="CHEBI:30616"/>
    </ligand>
</feature>
<comment type="pathway">
    <text evidence="4 16">Cofactor biosynthesis; coenzyme A biosynthesis; CoA from (R)-pantothenate: step 1/5.</text>
</comment>
<evidence type="ECO:0000256" key="9">
    <source>
        <dbReference type="ARBA" id="ARBA00022741"/>
    </source>
</evidence>
<dbReference type="PANTHER" id="PTHR34265:SF1">
    <property type="entry name" value="TYPE III PANTOTHENATE KINASE"/>
    <property type="match status" value="1"/>
</dbReference>
<evidence type="ECO:0000256" key="16">
    <source>
        <dbReference type="HAMAP-Rule" id="MF_01274"/>
    </source>
</evidence>
<feature type="binding site" evidence="16">
    <location>
        <position position="119"/>
    </location>
    <ligand>
        <name>ATP</name>
        <dbReference type="ChEBI" id="CHEBI:30616"/>
    </ligand>
</feature>
<dbReference type="Proteomes" id="UP001430290">
    <property type="component" value="Unassembled WGS sequence"/>
</dbReference>
<evidence type="ECO:0000313" key="17">
    <source>
        <dbReference type="EMBL" id="MBZ4186735.1"/>
    </source>
</evidence>
<protein>
    <recommendedName>
        <fullName evidence="15 16">Type III pantothenate kinase</fullName>
        <ecNumber evidence="6 16">2.7.1.33</ecNumber>
    </recommendedName>
    <alternativeName>
        <fullName evidence="16">PanK-III</fullName>
    </alternativeName>
    <alternativeName>
        <fullName evidence="16">Pantothenic acid kinase</fullName>
    </alternativeName>
</protein>
<dbReference type="EMBL" id="JAIQDJ010000006">
    <property type="protein sequence ID" value="MBZ4186735.1"/>
    <property type="molecule type" value="Genomic_DNA"/>
</dbReference>
<feature type="binding site" evidence="16">
    <location>
        <position position="169"/>
    </location>
    <ligand>
        <name>substrate</name>
    </ligand>
</feature>
<keyword evidence="10 16" id="KW-0418">Kinase</keyword>
<dbReference type="InterPro" id="IPR004619">
    <property type="entry name" value="Type_III_PanK"/>
</dbReference>
<evidence type="ECO:0000256" key="3">
    <source>
        <dbReference type="ARBA" id="ARBA00004496"/>
    </source>
</evidence>
<feature type="binding site" evidence="16">
    <location>
        <position position="89"/>
    </location>
    <ligand>
        <name>substrate</name>
    </ligand>
</feature>
<evidence type="ECO:0000313" key="18">
    <source>
        <dbReference type="Proteomes" id="UP001430290"/>
    </source>
</evidence>
<dbReference type="HAMAP" id="MF_01274">
    <property type="entry name" value="Pantothen_kinase_3"/>
    <property type="match status" value="1"/>
</dbReference>
<keyword evidence="12 16" id="KW-0630">Potassium</keyword>
<dbReference type="CDD" id="cd24015">
    <property type="entry name" value="ASKHA_NBD_PanK-III"/>
    <property type="match status" value="1"/>
</dbReference>
<evidence type="ECO:0000256" key="2">
    <source>
        <dbReference type="ARBA" id="ARBA00001958"/>
    </source>
</evidence>
<evidence type="ECO:0000256" key="14">
    <source>
        <dbReference type="ARBA" id="ARBA00038036"/>
    </source>
</evidence>
<comment type="similarity">
    <text evidence="14 16">Belongs to the type III pantothenate kinase family.</text>
</comment>
<gene>
    <name evidence="16" type="primary">coaX</name>
    <name evidence="17" type="ORF">K7B09_10420</name>
</gene>
<evidence type="ECO:0000256" key="13">
    <source>
        <dbReference type="ARBA" id="ARBA00022993"/>
    </source>
</evidence>
<keyword evidence="13 16" id="KW-0173">Coenzyme A biosynthesis</keyword>
<dbReference type="InterPro" id="IPR043129">
    <property type="entry name" value="ATPase_NBD"/>
</dbReference>
<evidence type="ECO:0000256" key="7">
    <source>
        <dbReference type="ARBA" id="ARBA00022490"/>
    </source>
</evidence>
<evidence type="ECO:0000256" key="8">
    <source>
        <dbReference type="ARBA" id="ARBA00022679"/>
    </source>
</evidence>
<accession>A0ABS7TG74</accession>
<dbReference type="GO" id="GO:0004594">
    <property type="term" value="F:pantothenate kinase activity"/>
    <property type="evidence" value="ECO:0007669"/>
    <property type="project" value="UniProtKB-EC"/>
</dbReference>
<comment type="subunit">
    <text evidence="5 16">Homodimer.</text>
</comment>
<evidence type="ECO:0000256" key="6">
    <source>
        <dbReference type="ARBA" id="ARBA00012102"/>
    </source>
</evidence>
<reference evidence="17" key="1">
    <citation type="submission" date="2021-09" db="EMBL/GenBank/DDBJ databases">
        <authorList>
            <person name="Wu T."/>
            <person name="Guo S.Z."/>
        </authorList>
    </citation>
    <scope>NUCLEOTIDE SEQUENCE</scope>
    <source>
        <strain evidence="17">RSS-23</strain>
    </source>
</reference>
<evidence type="ECO:0000256" key="5">
    <source>
        <dbReference type="ARBA" id="ARBA00011738"/>
    </source>
</evidence>
<name>A0ABS7TG74_9GAMM</name>